<dbReference type="KEGG" id="ccam:M5D45_22465"/>
<feature type="domain" description="Allophanate hydrolase C-terminal" evidence="2">
    <location>
        <begin position="446"/>
        <end position="570"/>
    </location>
</feature>
<dbReference type="Proteomes" id="UP001056132">
    <property type="component" value="Chromosome 2"/>
</dbReference>
<reference evidence="4" key="3">
    <citation type="submission" date="2022-05" db="EMBL/GenBank/DDBJ databases">
        <authorList>
            <person name="Kunte H.-J."/>
        </authorList>
    </citation>
    <scope>NUCLEOTIDE SEQUENCE</scope>
    <source>
        <strain evidence="4">G5</strain>
    </source>
</reference>
<feature type="domain" description="Amidase" evidence="1">
    <location>
        <begin position="35"/>
        <end position="406"/>
    </location>
</feature>
<dbReference type="InterPro" id="IPR023631">
    <property type="entry name" value="Amidase_dom"/>
</dbReference>
<dbReference type="PANTHER" id="PTHR11895:SF169">
    <property type="entry name" value="GLUTAMYL-TRNA(GLN) AMIDOTRANSFERASE"/>
    <property type="match status" value="1"/>
</dbReference>
<dbReference type="Proteomes" id="UP000318943">
    <property type="component" value="Unassembled WGS sequence"/>
</dbReference>
<gene>
    <name evidence="4" type="primary">atzF</name>
    <name evidence="3" type="ORF">FGG12_07940</name>
    <name evidence="4" type="ORF">M5D45_22465</name>
</gene>
<evidence type="ECO:0000313" key="4">
    <source>
        <dbReference type="EMBL" id="URF07925.1"/>
    </source>
</evidence>
<dbReference type="PANTHER" id="PTHR11895">
    <property type="entry name" value="TRANSAMIDASE"/>
    <property type="match status" value="1"/>
</dbReference>
<dbReference type="EMBL" id="CP097331">
    <property type="protein sequence ID" value="URF07925.1"/>
    <property type="molecule type" value="Genomic_DNA"/>
</dbReference>
<dbReference type="InterPro" id="IPR036928">
    <property type="entry name" value="AS_sf"/>
</dbReference>
<dbReference type="RefSeq" id="WP_144197118.1">
    <property type="nucleotide sequence ID" value="NZ_CP097331.1"/>
</dbReference>
<evidence type="ECO:0000313" key="6">
    <source>
        <dbReference type="Proteomes" id="UP001056132"/>
    </source>
</evidence>
<proteinExistence type="predicted"/>
<dbReference type="Gene3D" id="3.10.490.10">
    <property type="entry name" value="Gamma-glutamyl cyclotransferase-like"/>
    <property type="match status" value="1"/>
</dbReference>
<reference evidence="3 5" key="1">
    <citation type="submission" date="2019-05" db="EMBL/GenBank/DDBJ databases">
        <title>Whole genome sequence analysis of Cupriavidus campinensis S14E4C strain.</title>
        <authorList>
            <person name="Abbaszade G."/>
            <person name="Szabo A."/>
            <person name="Toumi M."/>
            <person name="Toth E."/>
        </authorList>
    </citation>
    <scope>NUCLEOTIDE SEQUENCE [LARGE SCALE GENOMIC DNA]</scope>
    <source>
        <strain evidence="3 5">S14E4C</strain>
    </source>
</reference>
<dbReference type="Gene3D" id="3.90.1300.10">
    <property type="entry name" value="Amidase signature (AS) domain"/>
    <property type="match status" value="1"/>
</dbReference>
<dbReference type="EMBL" id="VCIZ01000003">
    <property type="protein sequence ID" value="TSP13557.1"/>
    <property type="molecule type" value="Genomic_DNA"/>
</dbReference>
<protein>
    <submittedName>
        <fullName evidence="4">Allophanate hydrolase</fullName>
        <ecNumber evidence="4">3.5.1.54</ecNumber>
    </submittedName>
</protein>
<dbReference type="NCBIfam" id="TIGR02713">
    <property type="entry name" value="allophanate_hyd"/>
    <property type="match status" value="1"/>
</dbReference>
<evidence type="ECO:0000259" key="1">
    <source>
        <dbReference type="Pfam" id="PF01425"/>
    </source>
</evidence>
<name>A0AAE9I7V1_9BURK</name>
<evidence type="ECO:0000259" key="2">
    <source>
        <dbReference type="Pfam" id="PF21986"/>
    </source>
</evidence>
<dbReference type="NCBIfam" id="NF006043">
    <property type="entry name" value="PRK08186.1"/>
    <property type="match status" value="1"/>
</dbReference>
<dbReference type="InterPro" id="IPR000120">
    <property type="entry name" value="Amidase"/>
</dbReference>
<evidence type="ECO:0000313" key="5">
    <source>
        <dbReference type="Proteomes" id="UP000318943"/>
    </source>
</evidence>
<accession>A0AAE9I7V1</accession>
<sequence length="576" mass="58872">MRTSIAATPAANPAASGKADAAWIERFDTPVSAPHPDHAPLAGLRFAAKDNIDVAGVPTTAACPEFAYVPDAHATVIARLLGAGAALAGKTNLDQFACGLNGTRSPYGAVPNAFDPAYVSGGSSSGSAYAVATGAVDFALGTDTAGSGRVPAGLNNIVGLKPSKGLISAHGVFPAAQSVDCVSILARTVAMAVRVLEAAAGHDPQDPYSRALPLARTPLPAAFRFGVPAEPEFFGDDLARRAFDDAVAALEALGGRAVPIDYAPLAEAAALLYDSALVAERYAAVRPFFDRAPGAVIEPVRSILAAGSRYSAADVFDAQHTLQALAQRATAMWQDIDVLCVPTAPTHCTIAAMLADPVVRNRELGHYTNFVNLLDYAALSVPASLRPDGLPFGITLIGQAGSDWQLADLGQRFHHASGLTLGATGAPLPAPVGIAALAPSPATHLPLAVVGAHLSGMPLNGQLTERGATLAEATTTAPRYRLHALPGTTPPKPGLRRVDAAEEAGAAIAVEVWQVPLAAVGSFLALVPAPLALGSIELADGRWVHGFVCEGHALQGAPDVSAHGGWRAYITSLSAA</sequence>
<dbReference type="GO" id="GO:0004039">
    <property type="term" value="F:allophanate hydrolase activity"/>
    <property type="evidence" value="ECO:0007669"/>
    <property type="project" value="UniProtKB-EC"/>
</dbReference>
<evidence type="ECO:0000313" key="3">
    <source>
        <dbReference type="EMBL" id="TSP13557.1"/>
    </source>
</evidence>
<dbReference type="Gene3D" id="1.20.58.1700">
    <property type="match status" value="1"/>
</dbReference>
<keyword evidence="5" id="KW-1185">Reference proteome</keyword>
<dbReference type="Pfam" id="PF21986">
    <property type="entry name" value="AH_C"/>
    <property type="match status" value="1"/>
</dbReference>
<dbReference type="EC" id="3.5.1.54" evidence="4"/>
<reference evidence="4" key="2">
    <citation type="journal article" date="2022" name="Microbiol. Resour. Announc.">
        <title>Genome Sequence of Cupriavidus campinensis Strain G5, a Member of a Bacterial Consortium Capable of Polyethylene Degradation.</title>
        <authorList>
            <person name="Schneider B."/>
            <person name="Pfeiffer F."/>
            <person name="Dyall-Smith M."/>
            <person name="Kunte H.J."/>
        </authorList>
    </citation>
    <scope>NUCLEOTIDE SEQUENCE</scope>
    <source>
        <strain evidence="4">G5</strain>
    </source>
</reference>
<organism evidence="4 6">
    <name type="scientific">Cupriavidus campinensis</name>
    <dbReference type="NCBI Taxonomy" id="151783"/>
    <lineage>
        <taxon>Bacteria</taxon>
        <taxon>Pseudomonadati</taxon>
        <taxon>Pseudomonadota</taxon>
        <taxon>Betaproteobacteria</taxon>
        <taxon>Burkholderiales</taxon>
        <taxon>Burkholderiaceae</taxon>
        <taxon>Cupriavidus</taxon>
    </lineage>
</organism>
<dbReference type="Pfam" id="PF01425">
    <property type="entry name" value="Amidase"/>
    <property type="match status" value="1"/>
</dbReference>
<dbReference type="SUPFAM" id="SSF75304">
    <property type="entry name" value="Amidase signature (AS) enzymes"/>
    <property type="match status" value="1"/>
</dbReference>
<keyword evidence="4" id="KW-0378">Hydrolase</keyword>
<dbReference type="AlphaFoldDB" id="A0AAE9I7V1"/>
<dbReference type="InterPro" id="IPR053844">
    <property type="entry name" value="AH_C"/>
</dbReference>
<dbReference type="InterPro" id="IPR014085">
    <property type="entry name" value="Allophanate_hydrolase"/>
</dbReference>